<keyword evidence="3 5" id="KW-0520">NAD</keyword>
<dbReference type="SUPFAM" id="SSF56399">
    <property type="entry name" value="ADP-ribosylation"/>
    <property type="match status" value="1"/>
</dbReference>
<organism evidence="6 7">
    <name type="scientific">Pseudomonas aeruginosa</name>
    <dbReference type="NCBI Taxonomy" id="287"/>
    <lineage>
        <taxon>Bacteria</taxon>
        <taxon>Pseudomonadati</taxon>
        <taxon>Pseudomonadota</taxon>
        <taxon>Gammaproteobacteria</taxon>
        <taxon>Pseudomonadales</taxon>
        <taxon>Pseudomonadaceae</taxon>
        <taxon>Pseudomonas</taxon>
    </lineage>
</organism>
<evidence type="ECO:0000256" key="4">
    <source>
        <dbReference type="ARBA" id="ARBA00025212"/>
    </source>
</evidence>
<dbReference type="InterPro" id="IPR042081">
    <property type="entry name" value="RNA_2'-PTrans_C"/>
</dbReference>
<dbReference type="Gene3D" id="3.20.170.30">
    <property type="match status" value="1"/>
</dbReference>
<dbReference type="RefSeq" id="WP_003104297.1">
    <property type="nucleotide sequence ID" value="NZ_AP024513.1"/>
</dbReference>
<evidence type="ECO:0000256" key="5">
    <source>
        <dbReference type="HAMAP-Rule" id="MF_00299"/>
    </source>
</evidence>
<dbReference type="Proteomes" id="UP000253594">
    <property type="component" value="Unassembled WGS sequence"/>
</dbReference>
<dbReference type="EMBL" id="QORE01000833">
    <property type="protein sequence ID" value="RCI72753.1"/>
    <property type="molecule type" value="Genomic_DNA"/>
</dbReference>
<dbReference type="eggNOG" id="COG1859">
    <property type="taxonomic scope" value="Bacteria"/>
</dbReference>
<dbReference type="InterPro" id="IPR022928">
    <property type="entry name" value="RNA_2'-PTrans_KptA"/>
</dbReference>
<dbReference type="PANTHER" id="PTHR12684:SF2">
    <property type="entry name" value="TRNA 2'-PHOSPHOTRANSFERASE 1"/>
    <property type="match status" value="1"/>
</dbReference>
<dbReference type="GO" id="GO:0003950">
    <property type="term" value="F:NAD+ poly-ADP-ribosyltransferase activity"/>
    <property type="evidence" value="ECO:0007669"/>
    <property type="project" value="InterPro"/>
</dbReference>
<comment type="similarity">
    <text evidence="1 5">Belongs to the KptA/TPT1 family.</text>
</comment>
<reference evidence="6 7" key="1">
    <citation type="submission" date="2018-07" db="EMBL/GenBank/DDBJ databases">
        <title>Mechanisms of high-level aminoglycoside resistance among Gram-negative pathogens in Brazil.</title>
        <authorList>
            <person name="Ballaben A.S."/>
            <person name="Darini A.L.C."/>
            <person name="Doi Y."/>
        </authorList>
    </citation>
    <scope>NUCLEOTIDE SEQUENCE [LARGE SCALE GENOMIC DNA]</scope>
    <source>
        <strain evidence="6 7">B2-305</strain>
    </source>
</reference>
<evidence type="ECO:0000256" key="3">
    <source>
        <dbReference type="ARBA" id="ARBA00023027"/>
    </source>
</evidence>
<dbReference type="NCBIfam" id="NF002012">
    <property type="entry name" value="PRK00819.1-1"/>
    <property type="match status" value="1"/>
</dbReference>
<dbReference type="AlphaFoldDB" id="A0A072ZFY6"/>
<dbReference type="InterPro" id="IPR042080">
    <property type="entry name" value="RNA_2'-PTrans_N"/>
</dbReference>
<comment type="function">
    <text evidence="4 5">Removes the 2'-phosphate from RNA via an intermediate in which the phosphate is ADP-ribosylated by NAD followed by a presumed transesterification to release the RNA and generate ADP-ribose 1''-2''-cyclic phosphate (APPR&gt;P). May function as an ADP-ribosylase.</text>
</comment>
<dbReference type="Gene3D" id="1.10.10.970">
    <property type="entry name" value="RNA 2'-phosphotransferase, Tpt1/KptA family, N-terminal domain"/>
    <property type="match status" value="1"/>
</dbReference>
<dbReference type="EC" id="2.7.1.-" evidence="5"/>
<sequence length="182" mass="19992">MDRKTLDDTSKFLSYVLRHQPEAIGLTLDGEGWADIDALIAGAARDGRALDRVLLGAVVENNDKKRFALSADGQRIRAVQGHSHAAVAIAYAPAVPPAVLYHGTASRFLDSIRERGLVPGSRHHVHLSARRATALEVGRRYGSPVLLEIDARDMHLAGHLFHQAENGVWLTERVPVRFIREA</sequence>
<proteinExistence type="inferred from homology"/>
<evidence type="ECO:0000313" key="7">
    <source>
        <dbReference type="Proteomes" id="UP000253594"/>
    </source>
</evidence>
<gene>
    <name evidence="5" type="primary">kptA</name>
    <name evidence="6" type="ORF">DT376_22040</name>
</gene>
<evidence type="ECO:0000256" key="2">
    <source>
        <dbReference type="ARBA" id="ARBA00022679"/>
    </source>
</evidence>
<dbReference type="PANTHER" id="PTHR12684">
    <property type="entry name" value="PUTATIVE PHOSPHOTRANSFERASE"/>
    <property type="match status" value="1"/>
</dbReference>
<dbReference type="HAMAP" id="MF_00299">
    <property type="entry name" value="KptA"/>
    <property type="match status" value="1"/>
</dbReference>
<dbReference type="InterPro" id="IPR002745">
    <property type="entry name" value="Ptrans_KptA/Tpt1"/>
</dbReference>
<dbReference type="GO" id="GO:0006388">
    <property type="term" value="P:tRNA splicing, via endonucleolytic cleavage and ligation"/>
    <property type="evidence" value="ECO:0007669"/>
    <property type="project" value="UniProtKB-UniRule"/>
</dbReference>
<dbReference type="NCBIfam" id="NF002014">
    <property type="entry name" value="PRK00819.1-4"/>
    <property type="match status" value="1"/>
</dbReference>
<protein>
    <recommendedName>
        <fullName evidence="5">Probable RNA 2'-phosphotransferase</fullName>
        <ecNumber evidence="5">2.7.1.-</ecNumber>
    </recommendedName>
</protein>
<evidence type="ECO:0000256" key="1">
    <source>
        <dbReference type="ARBA" id="ARBA00009836"/>
    </source>
</evidence>
<evidence type="ECO:0000313" key="6">
    <source>
        <dbReference type="EMBL" id="RCI72753.1"/>
    </source>
</evidence>
<keyword evidence="2 5" id="KW-0808">Transferase</keyword>
<dbReference type="Pfam" id="PF01885">
    <property type="entry name" value="PTS_2-RNA"/>
    <property type="match status" value="1"/>
</dbReference>
<comment type="caution">
    <text evidence="6">The sequence shown here is derived from an EMBL/GenBank/DDBJ whole genome shotgun (WGS) entry which is preliminary data.</text>
</comment>
<name>A0A072ZFY6_PSEAI</name>
<dbReference type="GO" id="GO:0000215">
    <property type="term" value="F:tRNA 2'-phosphotransferase activity"/>
    <property type="evidence" value="ECO:0007669"/>
    <property type="project" value="TreeGrafter"/>
</dbReference>
<accession>A0A072ZFY6</accession>